<keyword evidence="3 11" id="KW-0678">Repressor</keyword>
<dbReference type="SUPFAM" id="SSF50978">
    <property type="entry name" value="WD40 repeat-like"/>
    <property type="match status" value="1"/>
</dbReference>
<keyword evidence="7 11" id="KW-0805">Transcription regulation</keyword>
<evidence type="ECO:0000256" key="11">
    <source>
        <dbReference type="RuleBase" id="RU364014"/>
    </source>
</evidence>
<dbReference type="Proteomes" id="UP000827549">
    <property type="component" value="Chromosome 3"/>
</dbReference>
<dbReference type="GO" id="GO:0006355">
    <property type="term" value="P:regulation of DNA-templated transcription"/>
    <property type="evidence" value="ECO:0007669"/>
    <property type="project" value="InterPro"/>
</dbReference>
<dbReference type="GeneID" id="87806985"/>
<dbReference type="InterPro" id="IPR019775">
    <property type="entry name" value="WD40_repeat_CS"/>
</dbReference>
<feature type="domain" description="Protein HIRA-like C-terminal" evidence="13">
    <location>
        <begin position="628"/>
        <end position="830"/>
    </location>
</feature>
<dbReference type="SMART" id="SM00320">
    <property type="entry name" value="WD40"/>
    <property type="match status" value="8"/>
</dbReference>
<dbReference type="CDD" id="cd00200">
    <property type="entry name" value="WD40"/>
    <property type="match status" value="1"/>
</dbReference>
<dbReference type="SUPFAM" id="SSF101898">
    <property type="entry name" value="NHL repeat"/>
    <property type="match status" value="1"/>
</dbReference>
<keyword evidence="8 11" id="KW-0804">Transcription</keyword>
<feature type="region of interest" description="Disordered" evidence="12">
    <location>
        <begin position="423"/>
        <end position="462"/>
    </location>
</feature>
<dbReference type="Pfam" id="PF07569">
    <property type="entry name" value="Hira"/>
    <property type="match status" value="1"/>
</dbReference>
<keyword evidence="6 11" id="KW-0156">Chromatin regulator</keyword>
<evidence type="ECO:0000256" key="8">
    <source>
        <dbReference type="ARBA" id="ARBA00023163"/>
    </source>
</evidence>
<evidence type="ECO:0000256" key="5">
    <source>
        <dbReference type="ARBA" id="ARBA00022737"/>
    </source>
</evidence>
<evidence type="ECO:0000259" key="13">
    <source>
        <dbReference type="Pfam" id="PF07569"/>
    </source>
</evidence>
<sequence length="891" mass="97209">MKVVKPNWVIHSTDEKQSRTPIYSISVHPDGTRLATGGQDNKVKIWSTLPILDSEAADNELNHKLLCTMASHTGPVLAVRWAHHGRYLASGSDDSVVLIWDIDPAGGGRVFGSEEFNVENWKALRRLVGHVADVVDCAWSRDDSMLASVGLDSKIFIWDGFSFEKLRTIDAHQGFVKGVTWDPVGNYLATQSDDKTVRIWNTDDWKEVQTVRKPFEMSPQSTFFRRLSWSPDGAFIAASNAMNGPVFVAAVIEREGWASDISFVGHQNTIQVAAFNPRLFFRAGEEHSRVTASCMVALGADDYTISIWRNTLHKPLAVIRDIFGRQLLDLCWANDGLTLYGCSADGTICAIQFEAKEFPELSGPDETTQILKEYEFKPKHHRPVRVLQSPADFTNAAPTNAVEHVNVLKPRKGKPAARRINLSGTMTGGSGANGISAQPSGSLGRAPLQRPTMQPPSPQLSRRGAADAFSFANDQPLSNRTGGDATARMFDEVDAMRAGDKRRAYDDDMRAVKHRSLGSARGHGPVTEIRAPRVVLSGGSGGGGGHLLPLPSIQSVVRVQQEEAGGVITAENAANENGRNSVSFSANGKDIIWIDYVPSPTLAVVATSAFCAAAAEDGTIRVYSVSGRHLASLKLPAPASELAGSKDMLLVTTVDCNVRVIDTRHGKTILQPTSISHLLNPPSSSSNPAATSTVESVLVRPNGCPVVVTSEPAAWAYDADFGGWTQIAAAWWSSSPLNEATRTRHARSGAGGGILAEIEQTVAAGAHGEPPHPKPDHWDLALSTGHYETRLRAARLLDSKEEYKHWLREYSKFLGQESFREQAEELVTELMGPLYNIPGNPKWEPNLFGGPKRDLAKDALNVMKVFPSLQQWAQEQLSVLRRIQQEEARWT</sequence>
<gene>
    <name evidence="15" type="primary">HIR1</name>
    <name evidence="15" type="ORF">LOC62_03G003744</name>
</gene>
<dbReference type="InterPro" id="IPR001680">
    <property type="entry name" value="WD40_rpt"/>
</dbReference>
<dbReference type="RefSeq" id="XP_062626266.1">
    <property type="nucleotide sequence ID" value="XM_062770282.1"/>
</dbReference>
<dbReference type="InterPro" id="IPR011494">
    <property type="entry name" value="HIRA-like_C"/>
</dbReference>
<feature type="repeat" description="WD" evidence="10">
    <location>
        <begin position="169"/>
        <end position="210"/>
    </location>
</feature>
<dbReference type="EMBL" id="CP086716">
    <property type="protein sequence ID" value="WOO80234.1"/>
    <property type="molecule type" value="Genomic_DNA"/>
</dbReference>
<dbReference type="PROSITE" id="PS50294">
    <property type="entry name" value="WD_REPEATS_REGION"/>
    <property type="match status" value="4"/>
</dbReference>
<evidence type="ECO:0000256" key="7">
    <source>
        <dbReference type="ARBA" id="ARBA00023015"/>
    </source>
</evidence>
<dbReference type="FunFam" id="2.130.10.10:FF:000921">
    <property type="entry name" value="Protein HIR"/>
    <property type="match status" value="1"/>
</dbReference>
<dbReference type="Gene3D" id="2.130.10.10">
    <property type="entry name" value="YVTN repeat-like/Quinoprotein amine dehydrogenase"/>
    <property type="match status" value="3"/>
</dbReference>
<dbReference type="GO" id="GO:0006351">
    <property type="term" value="P:DNA-templated transcription"/>
    <property type="evidence" value="ECO:0007669"/>
    <property type="project" value="InterPro"/>
</dbReference>
<comment type="similarity">
    <text evidence="2 11">Belongs to the WD repeat HIR1 family.</text>
</comment>
<evidence type="ECO:0000256" key="1">
    <source>
        <dbReference type="ARBA" id="ARBA00004123"/>
    </source>
</evidence>
<dbReference type="InterPro" id="IPR031120">
    <property type="entry name" value="HIR1-like"/>
</dbReference>
<dbReference type="InterPro" id="IPR036322">
    <property type="entry name" value="WD40_repeat_dom_sf"/>
</dbReference>
<keyword evidence="16" id="KW-1185">Reference proteome</keyword>
<proteinExistence type="inferred from homology"/>
<name>A0AAF1BL02_9TREE</name>
<dbReference type="PROSITE" id="PS50082">
    <property type="entry name" value="WD_REPEATS_2"/>
    <property type="match status" value="4"/>
</dbReference>
<dbReference type="GO" id="GO:0031491">
    <property type="term" value="F:nucleosome binding"/>
    <property type="evidence" value="ECO:0007669"/>
    <property type="project" value="TreeGrafter"/>
</dbReference>
<dbReference type="InterPro" id="IPR020472">
    <property type="entry name" value="WD40_PAC1"/>
</dbReference>
<feature type="repeat" description="WD" evidence="10">
    <location>
        <begin position="15"/>
        <end position="47"/>
    </location>
</feature>
<dbReference type="GO" id="GO:0000417">
    <property type="term" value="C:HIR complex"/>
    <property type="evidence" value="ECO:0007669"/>
    <property type="project" value="TreeGrafter"/>
</dbReference>
<evidence type="ECO:0000256" key="9">
    <source>
        <dbReference type="ARBA" id="ARBA00023242"/>
    </source>
</evidence>
<dbReference type="Pfam" id="PF24105">
    <property type="entry name" value="Beta-prop_CAF1B_HIR1"/>
    <property type="match status" value="1"/>
</dbReference>
<evidence type="ECO:0000256" key="3">
    <source>
        <dbReference type="ARBA" id="ARBA00022491"/>
    </source>
</evidence>
<evidence type="ECO:0000313" key="15">
    <source>
        <dbReference type="EMBL" id="WOO80234.1"/>
    </source>
</evidence>
<dbReference type="AlphaFoldDB" id="A0AAF1BL02"/>
<reference evidence="15" key="1">
    <citation type="submission" date="2023-10" db="EMBL/GenBank/DDBJ databases">
        <authorList>
            <person name="Noh H."/>
        </authorList>
    </citation>
    <scope>NUCLEOTIDE SEQUENCE</scope>
    <source>
        <strain evidence="15">DUCC4014</strain>
    </source>
</reference>
<evidence type="ECO:0000256" key="4">
    <source>
        <dbReference type="ARBA" id="ARBA00022574"/>
    </source>
</evidence>
<comment type="subcellular location">
    <subcellularLocation>
        <location evidence="1 11">Nucleus</location>
    </subcellularLocation>
</comment>
<protein>
    <recommendedName>
        <fullName evidence="11">Protein HIR</fullName>
    </recommendedName>
</protein>
<keyword evidence="9 11" id="KW-0539">Nucleus</keyword>
<comment type="function">
    <text evidence="11">Required for replication-independent chromatin assembly and for the periodic repression of histone gene transcription during the cell cycle.</text>
</comment>
<evidence type="ECO:0000256" key="2">
    <source>
        <dbReference type="ARBA" id="ARBA00007306"/>
    </source>
</evidence>
<dbReference type="InterPro" id="IPR015943">
    <property type="entry name" value="WD40/YVTN_repeat-like_dom_sf"/>
</dbReference>
<dbReference type="PANTHER" id="PTHR13831:SF0">
    <property type="entry name" value="PROTEIN HIRA"/>
    <property type="match status" value="1"/>
</dbReference>
<accession>A0AAF1BL02</accession>
<dbReference type="PROSITE" id="PS00678">
    <property type="entry name" value="WD_REPEATS_1"/>
    <property type="match status" value="1"/>
</dbReference>
<feature type="domain" description="CAF1B/HIR1 beta-propeller" evidence="14">
    <location>
        <begin position="18"/>
        <end position="357"/>
    </location>
</feature>
<keyword evidence="5 11" id="KW-0677">Repeat</keyword>
<dbReference type="InterPro" id="IPR055410">
    <property type="entry name" value="Beta-prop_CAF1B_HIR1"/>
</dbReference>
<keyword evidence="4 10" id="KW-0853">WD repeat</keyword>
<evidence type="ECO:0000256" key="6">
    <source>
        <dbReference type="ARBA" id="ARBA00022853"/>
    </source>
</evidence>
<dbReference type="GO" id="GO:0006338">
    <property type="term" value="P:chromatin remodeling"/>
    <property type="evidence" value="ECO:0007669"/>
    <property type="project" value="InterPro"/>
</dbReference>
<dbReference type="GO" id="GO:0000785">
    <property type="term" value="C:chromatin"/>
    <property type="evidence" value="ECO:0007669"/>
    <property type="project" value="TreeGrafter"/>
</dbReference>
<dbReference type="GO" id="GO:0005634">
    <property type="term" value="C:nucleus"/>
    <property type="evidence" value="ECO:0007669"/>
    <property type="project" value="UniProtKB-SubCell"/>
</dbReference>
<evidence type="ECO:0000256" key="12">
    <source>
        <dbReference type="SAM" id="MobiDB-lite"/>
    </source>
</evidence>
<dbReference type="PRINTS" id="PR00320">
    <property type="entry name" value="GPROTEINBRPT"/>
</dbReference>
<evidence type="ECO:0000256" key="10">
    <source>
        <dbReference type="PROSITE-ProRule" id="PRU00221"/>
    </source>
</evidence>
<evidence type="ECO:0000313" key="16">
    <source>
        <dbReference type="Proteomes" id="UP000827549"/>
    </source>
</evidence>
<feature type="repeat" description="WD" evidence="10">
    <location>
        <begin position="69"/>
        <end position="103"/>
    </location>
</feature>
<evidence type="ECO:0000259" key="14">
    <source>
        <dbReference type="Pfam" id="PF24105"/>
    </source>
</evidence>
<organism evidence="15 16">
    <name type="scientific">Vanrija pseudolonga</name>
    <dbReference type="NCBI Taxonomy" id="143232"/>
    <lineage>
        <taxon>Eukaryota</taxon>
        <taxon>Fungi</taxon>
        <taxon>Dikarya</taxon>
        <taxon>Basidiomycota</taxon>
        <taxon>Agaricomycotina</taxon>
        <taxon>Tremellomycetes</taxon>
        <taxon>Trichosporonales</taxon>
        <taxon>Trichosporonaceae</taxon>
        <taxon>Vanrija</taxon>
    </lineage>
</organism>
<dbReference type="PANTHER" id="PTHR13831">
    <property type="entry name" value="MEMBER OF THE HIR1 FAMILY OF WD-REPEAT PROTEINS"/>
    <property type="match status" value="1"/>
</dbReference>
<feature type="repeat" description="WD" evidence="10">
    <location>
        <begin position="127"/>
        <end position="159"/>
    </location>
</feature>